<dbReference type="InterPro" id="IPR004045">
    <property type="entry name" value="Glutathione_S-Trfase_N"/>
</dbReference>
<feature type="compositionally biased region" description="Polar residues" evidence="4">
    <location>
        <begin position="1"/>
        <end position="19"/>
    </location>
</feature>
<dbReference type="Gene3D" id="1.20.1050.10">
    <property type="match status" value="1"/>
</dbReference>
<dbReference type="eggNOG" id="KOG2903">
    <property type="taxonomic scope" value="Eukaryota"/>
</dbReference>
<dbReference type="Pfam" id="PF13410">
    <property type="entry name" value="GST_C_2"/>
    <property type="match status" value="1"/>
</dbReference>
<dbReference type="SFLD" id="SFLDG01148">
    <property type="entry name" value="Xi_(cytGST)"/>
    <property type="match status" value="1"/>
</dbReference>
<feature type="site" description="Lowers pKa of active site Cys" evidence="3">
    <location>
        <position position="268"/>
    </location>
</feature>
<gene>
    <name evidence="6" type="ORF">PIIN_07128</name>
</gene>
<dbReference type="InterPro" id="IPR010987">
    <property type="entry name" value="Glutathione-S-Trfase_C-like"/>
</dbReference>
<feature type="active site" description="Nucleophile" evidence="1">
    <location>
        <position position="62"/>
    </location>
</feature>
<dbReference type="Gene3D" id="3.40.30.10">
    <property type="entry name" value="Glutaredoxin"/>
    <property type="match status" value="1"/>
</dbReference>
<organism evidence="6 7">
    <name type="scientific">Serendipita indica (strain DSM 11827)</name>
    <name type="common">Root endophyte fungus</name>
    <name type="synonym">Piriformospora indica</name>
    <dbReference type="NCBI Taxonomy" id="1109443"/>
    <lineage>
        <taxon>Eukaryota</taxon>
        <taxon>Fungi</taxon>
        <taxon>Dikarya</taxon>
        <taxon>Basidiomycota</taxon>
        <taxon>Agaricomycotina</taxon>
        <taxon>Agaricomycetes</taxon>
        <taxon>Sebacinales</taxon>
        <taxon>Serendipitaceae</taxon>
        <taxon>Serendipita</taxon>
    </lineage>
</organism>
<dbReference type="InParanoid" id="G4TPD1"/>
<dbReference type="PANTHER" id="PTHR32419:SF6">
    <property type="entry name" value="GLUTATHIONE S-TRANSFERASE OMEGA-LIKE 1-RELATED"/>
    <property type="match status" value="1"/>
</dbReference>
<reference evidence="6 7" key="1">
    <citation type="journal article" date="2011" name="PLoS Pathog.">
        <title>Endophytic Life Strategies Decoded by Genome and Transcriptome Analyses of the Mutualistic Root Symbiont Piriformospora indica.</title>
        <authorList>
            <person name="Zuccaro A."/>
            <person name="Lahrmann U."/>
            <person name="Guldener U."/>
            <person name="Langen G."/>
            <person name="Pfiffi S."/>
            <person name="Biedenkopf D."/>
            <person name="Wong P."/>
            <person name="Samans B."/>
            <person name="Grimm C."/>
            <person name="Basiewicz M."/>
            <person name="Murat C."/>
            <person name="Martin F."/>
            <person name="Kogel K.H."/>
        </authorList>
    </citation>
    <scope>NUCLEOTIDE SEQUENCE [LARGE SCALE GENOMIC DNA]</scope>
    <source>
        <strain evidence="6 7">DSM 11827</strain>
    </source>
</reference>
<dbReference type="AlphaFoldDB" id="G4TPD1"/>
<feature type="site" description="Lowers pKa of active site Cys" evidence="3">
    <location>
        <position position="313"/>
    </location>
</feature>
<dbReference type="Pfam" id="PF13409">
    <property type="entry name" value="GST_N_2"/>
    <property type="match status" value="1"/>
</dbReference>
<dbReference type="SFLD" id="SFLDG01206">
    <property type="entry name" value="Xi.1"/>
    <property type="match status" value="1"/>
</dbReference>
<sequence length="339" mass="39069">MAENNSNIGARDVSNMSDISKSKMEKDGSYNRRPSSFRNWIEKGGKYEPEAGRYHLIVSYACPWAHRTLITRKLKGLEDIVSLSVVSPHMGSNGWPFKNADEFPGATDDGGIMGAQHVKDIYLKVQPEYDGKFTVPVLFDTKSQSIVNNESSEILRMFNTAFNDMIAPEQASLDLYPENLRDEIEKSHEWVYPTINNGVYRSGFATSQSAYEDAVTKLFDSLDRVEKIFESQKSQNANSKGEYFLISDRLTESDIRLYTTIVRFDPVYHGHFKCNYRTIRDGYPLIHKWLQNLYWNYPAFKDTTDFEHIKTHYYWSHPHINPTRVIPLGPIPNIRPLDS</sequence>
<feature type="binding site" evidence="2">
    <location>
        <begin position="150"/>
        <end position="151"/>
    </location>
    <ligand>
        <name>glutathione</name>
        <dbReference type="ChEBI" id="CHEBI:57925"/>
    </ligand>
</feature>
<dbReference type="Proteomes" id="UP000007148">
    <property type="component" value="Unassembled WGS sequence"/>
</dbReference>
<dbReference type="GO" id="GO:0005737">
    <property type="term" value="C:cytoplasm"/>
    <property type="evidence" value="ECO:0007669"/>
    <property type="project" value="TreeGrafter"/>
</dbReference>
<feature type="region of interest" description="Disordered" evidence="4">
    <location>
        <begin position="1"/>
        <end position="31"/>
    </location>
</feature>
<dbReference type="HOGENOM" id="CLU_037263_0_1_1"/>
<dbReference type="OMA" id="PWANRAI"/>
<evidence type="ECO:0000259" key="5">
    <source>
        <dbReference type="PROSITE" id="PS50405"/>
    </source>
</evidence>
<dbReference type="PROSITE" id="PS50405">
    <property type="entry name" value="GST_CTER"/>
    <property type="match status" value="1"/>
</dbReference>
<feature type="compositionally biased region" description="Basic and acidic residues" evidence="4">
    <location>
        <begin position="20"/>
        <end position="30"/>
    </location>
</feature>
<dbReference type="CDD" id="cd03190">
    <property type="entry name" value="GST_C_Omega_like"/>
    <property type="match status" value="1"/>
</dbReference>
<dbReference type="InterPro" id="IPR016639">
    <property type="entry name" value="GST_Omega/GSH"/>
</dbReference>
<comment type="caution">
    <text evidence="6">The sequence shown here is derived from an EMBL/GenBank/DDBJ whole genome shotgun (WGS) entry which is preliminary data.</text>
</comment>
<feature type="binding site" evidence="2">
    <location>
        <begin position="132"/>
        <end position="135"/>
    </location>
    <ligand>
        <name>glutathione</name>
        <dbReference type="ChEBI" id="CHEBI:57925"/>
    </ligand>
</feature>
<dbReference type="OrthoDB" id="2309723at2759"/>
<name>G4TPD1_SERID</name>
<dbReference type="SUPFAM" id="SSF47616">
    <property type="entry name" value="GST C-terminal domain-like"/>
    <property type="match status" value="1"/>
</dbReference>
<evidence type="ECO:0000313" key="6">
    <source>
        <dbReference type="EMBL" id="CCA73174.1"/>
    </source>
</evidence>
<evidence type="ECO:0000256" key="2">
    <source>
        <dbReference type="PIRSR" id="PIRSR015753-2"/>
    </source>
</evidence>
<dbReference type="GO" id="GO:0004364">
    <property type="term" value="F:glutathione transferase activity"/>
    <property type="evidence" value="ECO:0007669"/>
    <property type="project" value="InterPro"/>
</dbReference>
<dbReference type="FunCoup" id="G4TPD1">
    <property type="interactions" value="182"/>
</dbReference>
<dbReference type="InterPro" id="IPR036249">
    <property type="entry name" value="Thioredoxin-like_sf"/>
</dbReference>
<dbReference type="SFLD" id="SFLDS00019">
    <property type="entry name" value="Glutathione_Transferase_(cytos"/>
    <property type="match status" value="1"/>
</dbReference>
<dbReference type="InterPro" id="IPR047047">
    <property type="entry name" value="GST_Omega-like_C"/>
</dbReference>
<dbReference type="EMBL" id="CAFZ01000207">
    <property type="protein sequence ID" value="CCA73174.1"/>
    <property type="molecule type" value="Genomic_DNA"/>
</dbReference>
<feature type="domain" description="GST C-terminal" evidence="5">
    <location>
        <begin position="166"/>
        <end position="313"/>
    </location>
</feature>
<dbReference type="PANTHER" id="PTHR32419">
    <property type="entry name" value="GLUTATHIONYL-HYDROQUINONE REDUCTASE"/>
    <property type="match status" value="1"/>
</dbReference>
<dbReference type="InterPro" id="IPR036282">
    <property type="entry name" value="Glutathione-S-Trfase_C_sf"/>
</dbReference>
<dbReference type="InterPro" id="IPR040079">
    <property type="entry name" value="Glutathione_S-Trfase"/>
</dbReference>
<dbReference type="STRING" id="1109443.G4TPD1"/>
<evidence type="ECO:0000256" key="3">
    <source>
        <dbReference type="PIRSR" id="PIRSR015753-3"/>
    </source>
</evidence>
<feature type="active site" description="Proton donor/acceptor" evidence="1">
    <location>
        <position position="200"/>
    </location>
</feature>
<evidence type="ECO:0000256" key="1">
    <source>
        <dbReference type="PIRSR" id="PIRSR015753-1"/>
    </source>
</evidence>
<accession>G4TPD1</accession>
<feature type="binding site" evidence="2">
    <location>
        <position position="95"/>
    </location>
    <ligand>
        <name>glutathione</name>
        <dbReference type="ChEBI" id="CHEBI:57925"/>
    </ligand>
</feature>
<dbReference type="SUPFAM" id="SSF52833">
    <property type="entry name" value="Thioredoxin-like"/>
    <property type="match status" value="1"/>
</dbReference>
<evidence type="ECO:0000313" key="7">
    <source>
        <dbReference type="Proteomes" id="UP000007148"/>
    </source>
</evidence>
<keyword evidence="7" id="KW-1185">Reference proteome</keyword>
<proteinExistence type="predicted"/>
<protein>
    <submittedName>
        <fullName evidence="6">Related to ECM4-involved in cell wall biogenesis and architecture</fullName>
    </submittedName>
</protein>
<evidence type="ECO:0000256" key="4">
    <source>
        <dbReference type="SAM" id="MobiDB-lite"/>
    </source>
</evidence>
<dbReference type="PIRSF" id="PIRSF015753">
    <property type="entry name" value="GST"/>
    <property type="match status" value="1"/>
</dbReference>